<evidence type="ECO:0000256" key="1">
    <source>
        <dbReference type="SAM" id="MobiDB-lite"/>
    </source>
</evidence>
<accession>A0AAV2SFA9</accession>
<evidence type="ECO:0000313" key="3">
    <source>
        <dbReference type="Proteomes" id="UP001497623"/>
    </source>
</evidence>
<feature type="non-terminal residue" evidence="2">
    <location>
        <position position="1"/>
    </location>
</feature>
<dbReference type="AlphaFoldDB" id="A0AAV2SFA9"/>
<feature type="region of interest" description="Disordered" evidence="1">
    <location>
        <begin position="379"/>
        <end position="419"/>
    </location>
</feature>
<proteinExistence type="predicted"/>
<comment type="caution">
    <text evidence="2">The sequence shown here is derived from an EMBL/GenBank/DDBJ whole genome shotgun (WGS) entry which is preliminary data.</text>
</comment>
<dbReference type="Proteomes" id="UP001497623">
    <property type="component" value="Unassembled WGS sequence"/>
</dbReference>
<name>A0AAV2SFA9_MEGNR</name>
<dbReference type="EMBL" id="CAXKWB010056393">
    <property type="protein sequence ID" value="CAL4178212.1"/>
    <property type="molecule type" value="Genomic_DNA"/>
</dbReference>
<evidence type="ECO:0008006" key="4">
    <source>
        <dbReference type="Google" id="ProtNLM"/>
    </source>
</evidence>
<gene>
    <name evidence="2" type="ORF">MNOR_LOCUS34990</name>
</gene>
<reference evidence="2 3" key="1">
    <citation type="submission" date="2024-05" db="EMBL/GenBank/DDBJ databases">
        <authorList>
            <person name="Wallberg A."/>
        </authorList>
    </citation>
    <scope>NUCLEOTIDE SEQUENCE [LARGE SCALE GENOMIC DNA]</scope>
</reference>
<protein>
    <recommendedName>
        <fullName evidence="4">SWIM-type domain-containing protein</fullName>
    </recommendedName>
</protein>
<evidence type="ECO:0000313" key="2">
    <source>
        <dbReference type="EMBL" id="CAL4178212.1"/>
    </source>
</evidence>
<keyword evidence="3" id="KW-1185">Reference proteome</keyword>
<sequence>GTCKIGACCPAGMKLICSPHGSVKCIYNITHAGHGVNGSNIIQCPLHNKHKKFIIERSLLGVPADRIYEELRLEGGRAKYIELKHVKNIMKRSSIEEPKRVCDLRGRKNIKRAFYERCEKAKEHSVEVISFNKFKVSSQVGESHEVTFLQSCECINDCSNCGVCKHMCECDCEDYSNGNMCKHIHSIGYYNDQCEKAKELSVEEISENRYKVSSKNNEIHEVVLLQFCSCLMKCRCGICNHLYKCNCTYNGKGMCKHVHAIGQFNTDSLNQIFHNIVEDEAQMIQEDVMSIDRNRLPTLDEYIEDEEHILGHNCMPETRGEREITFKKMYDNLIAIVNNLNTDSDNPNVPIEYFKEMNEMLKKALIIYRSLRGRKSNEMQPHFTSLSNQSNETTEMMPPSNKKIKLQPSYRPKKRKNNKSFCSPCQVMVNLRF</sequence>
<organism evidence="2 3">
    <name type="scientific">Meganyctiphanes norvegica</name>
    <name type="common">Northern krill</name>
    <name type="synonym">Thysanopoda norvegica</name>
    <dbReference type="NCBI Taxonomy" id="48144"/>
    <lineage>
        <taxon>Eukaryota</taxon>
        <taxon>Metazoa</taxon>
        <taxon>Ecdysozoa</taxon>
        <taxon>Arthropoda</taxon>
        <taxon>Crustacea</taxon>
        <taxon>Multicrustacea</taxon>
        <taxon>Malacostraca</taxon>
        <taxon>Eumalacostraca</taxon>
        <taxon>Eucarida</taxon>
        <taxon>Euphausiacea</taxon>
        <taxon>Euphausiidae</taxon>
        <taxon>Meganyctiphanes</taxon>
    </lineage>
</organism>
<feature type="compositionally biased region" description="Polar residues" evidence="1">
    <location>
        <begin position="379"/>
        <end position="394"/>
    </location>
</feature>